<evidence type="ECO:0000313" key="3">
    <source>
        <dbReference type="Proteomes" id="UP000311605"/>
    </source>
</evidence>
<dbReference type="EMBL" id="VDMN01000001">
    <property type="protein sequence ID" value="TNM66711.1"/>
    <property type="molecule type" value="Genomic_DNA"/>
</dbReference>
<dbReference type="OrthoDB" id="573392at2"/>
<organism evidence="2 3">
    <name type="scientific">Aliirhizobium smilacinae</name>
    <dbReference type="NCBI Taxonomy" id="1395944"/>
    <lineage>
        <taxon>Bacteria</taxon>
        <taxon>Pseudomonadati</taxon>
        <taxon>Pseudomonadota</taxon>
        <taxon>Alphaproteobacteria</taxon>
        <taxon>Hyphomicrobiales</taxon>
        <taxon>Rhizobiaceae</taxon>
        <taxon>Aliirhizobium</taxon>
    </lineage>
</organism>
<protein>
    <submittedName>
        <fullName evidence="2">(2Fe-2S)-binding protein</fullName>
    </submittedName>
</protein>
<evidence type="ECO:0000256" key="1">
    <source>
        <dbReference type="ARBA" id="ARBA00023002"/>
    </source>
</evidence>
<proteinExistence type="predicted"/>
<evidence type="ECO:0000313" key="2">
    <source>
        <dbReference type="EMBL" id="TNM66711.1"/>
    </source>
</evidence>
<dbReference type="AlphaFoldDB" id="A0A5C4XU17"/>
<comment type="caution">
    <text evidence="2">The sequence shown here is derived from an EMBL/GenBank/DDBJ whole genome shotgun (WGS) entry which is preliminary data.</text>
</comment>
<name>A0A5C4XU17_9HYPH</name>
<dbReference type="GO" id="GO:0016491">
    <property type="term" value="F:oxidoreductase activity"/>
    <property type="evidence" value="ECO:0007669"/>
    <property type="project" value="UniProtKB-KW"/>
</dbReference>
<dbReference type="Gene3D" id="3.10.20.440">
    <property type="entry name" value="2Fe-2S iron-sulphur cluster binding domain, sarcosine oxidase, alpha subunit, N-terminal domain"/>
    <property type="match status" value="1"/>
</dbReference>
<keyword evidence="1" id="KW-0560">Oxidoreductase</keyword>
<reference evidence="2 3" key="1">
    <citation type="submission" date="2019-06" db="EMBL/GenBank/DDBJ databases">
        <title>The draft genome of Rhizobium smilacinae PTYR-5.</title>
        <authorList>
            <person name="Liu L."/>
            <person name="Li L."/>
            <person name="Zhang X."/>
        </authorList>
    </citation>
    <scope>NUCLEOTIDE SEQUENCE [LARGE SCALE GENOMIC DNA]</scope>
    <source>
        <strain evidence="2 3">PTYR-5</strain>
    </source>
</reference>
<accession>A0A5C4XU17</accession>
<sequence>MTSAGQFHRIPVSERREITCRVDGKPISVFEGDTVLTAVLTFRRDLREFEFSSDLRSGFCLMGACQDCWVRKSNGERIRACSTLVADGQEIVTQHGGKTDG</sequence>
<keyword evidence="3" id="KW-1185">Reference proteome</keyword>
<dbReference type="Pfam" id="PF13510">
    <property type="entry name" value="Fer2_4"/>
    <property type="match status" value="1"/>
</dbReference>
<dbReference type="InterPro" id="IPR036010">
    <property type="entry name" value="2Fe-2S_ferredoxin-like_sf"/>
</dbReference>
<gene>
    <name evidence="2" type="ORF">FHP24_03600</name>
</gene>
<dbReference type="GO" id="GO:0051536">
    <property type="term" value="F:iron-sulfur cluster binding"/>
    <property type="evidence" value="ECO:0007669"/>
    <property type="project" value="InterPro"/>
</dbReference>
<dbReference type="InterPro" id="IPR042204">
    <property type="entry name" value="2Fe-2S-bd_N"/>
</dbReference>
<dbReference type="SUPFAM" id="SSF54292">
    <property type="entry name" value="2Fe-2S ferredoxin-like"/>
    <property type="match status" value="1"/>
</dbReference>
<dbReference type="Proteomes" id="UP000311605">
    <property type="component" value="Unassembled WGS sequence"/>
</dbReference>